<dbReference type="Proteomes" id="UP000827872">
    <property type="component" value="Linkage Group LG01"/>
</dbReference>
<organism evidence="1 2">
    <name type="scientific">Sphaerodactylus townsendi</name>
    <dbReference type="NCBI Taxonomy" id="933632"/>
    <lineage>
        <taxon>Eukaryota</taxon>
        <taxon>Metazoa</taxon>
        <taxon>Chordata</taxon>
        <taxon>Craniata</taxon>
        <taxon>Vertebrata</taxon>
        <taxon>Euteleostomi</taxon>
        <taxon>Lepidosauria</taxon>
        <taxon>Squamata</taxon>
        <taxon>Bifurcata</taxon>
        <taxon>Gekkota</taxon>
        <taxon>Sphaerodactylidae</taxon>
        <taxon>Sphaerodactylus</taxon>
    </lineage>
</organism>
<protein>
    <submittedName>
        <fullName evidence="1">Uncharacterized protein</fullName>
    </submittedName>
</protein>
<comment type="caution">
    <text evidence="1">The sequence shown here is derived from an EMBL/GenBank/DDBJ whole genome shotgun (WGS) entry which is preliminary data.</text>
</comment>
<accession>A0ACB8GDY2</accession>
<gene>
    <name evidence="1" type="ORF">K3G42_028913</name>
</gene>
<sequence length="216" mass="24082">MDIKSQVLDDEDSNNITVGSLVTVLITLTRQTMAEVFEKEQSTCSAEEQPAEDGQGDANKVKNRGWQQKNKGTKKTSKSKKKKLLKKKPVPAPLQQTKQQKQKQANGVVGSEVVKEEEEDASDKGSESYEDDTNRDSLSDKDEGSDRDSDREPDEKQSKDDEAVSGRSQEHVVSLLWGCRKKPMCSKCAICHQENSSLPFVKVPIGFKVENTIFCE</sequence>
<evidence type="ECO:0000313" key="2">
    <source>
        <dbReference type="Proteomes" id="UP000827872"/>
    </source>
</evidence>
<evidence type="ECO:0000313" key="1">
    <source>
        <dbReference type="EMBL" id="KAH8017384.1"/>
    </source>
</evidence>
<keyword evidence="2" id="KW-1185">Reference proteome</keyword>
<name>A0ACB8GDY2_9SAUR</name>
<proteinExistence type="predicted"/>
<reference evidence="1" key="1">
    <citation type="submission" date="2021-08" db="EMBL/GenBank/DDBJ databases">
        <title>The first chromosome-level gecko genome reveals the dynamic sex chromosomes of Neotropical dwarf geckos (Sphaerodactylidae: Sphaerodactylus).</title>
        <authorList>
            <person name="Pinto B.J."/>
            <person name="Keating S.E."/>
            <person name="Gamble T."/>
        </authorList>
    </citation>
    <scope>NUCLEOTIDE SEQUENCE</scope>
    <source>
        <strain evidence="1">TG3544</strain>
    </source>
</reference>
<dbReference type="EMBL" id="CM037614">
    <property type="protein sequence ID" value="KAH8017384.1"/>
    <property type="molecule type" value="Genomic_DNA"/>
</dbReference>